<gene>
    <name evidence="2" type="ORF">QBC35DRAFT_504526</name>
</gene>
<evidence type="ECO:0000313" key="3">
    <source>
        <dbReference type="Proteomes" id="UP001302126"/>
    </source>
</evidence>
<organism evidence="2 3">
    <name type="scientific">Podospora australis</name>
    <dbReference type="NCBI Taxonomy" id="1536484"/>
    <lineage>
        <taxon>Eukaryota</taxon>
        <taxon>Fungi</taxon>
        <taxon>Dikarya</taxon>
        <taxon>Ascomycota</taxon>
        <taxon>Pezizomycotina</taxon>
        <taxon>Sordariomycetes</taxon>
        <taxon>Sordariomycetidae</taxon>
        <taxon>Sordariales</taxon>
        <taxon>Podosporaceae</taxon>
        <taxon>Podospora</taxon>
    </lineage>
</organism>
<reference evidence="2" key="2">
    <citation type="submission" date="2023-05" db="EMBL/GenBank/DDBJ databases">
        <authorList>
            <consortium name="Lawrence Berkeley National Laboratory"/>
            <person name="Steindorff A."/>
            <person name="Hensen N."/>
            <person name="Bonometti L."/>
            <person name="Westerberg I."/>
            <person name="Brannstrom I.O."/>
            <person name="Guillou S."/>
            <person name="Cros-Aarteil S."/>
            <person name="Calhoun S."/>
            <person name="Haridas S."/>
            <person name="Kuo A."/>
            <person name="Mondo S."/>
            <person name="Pangilinan J."/>
            <person name="Riley R."/>
            <person name="Labutti K."/>
            <person name="Andreopoulos B."/>
            <person name="Lipzen A."/>
            <person name="Chen C."/>
            <person name="Yanf M."/>
            <person name="Daum C."/>
            <person name="Ng V."/>
            <person name="Clum A."/>
            <person name="Ohm R."/>
            <person name="Martin F."/>
            <person name="Silar P."/>
            <person name="Natvig D."/>
            <person name="Lalanne C."/>
            <person name="Gautier V."/>
            <person name="Ament-Velasquez S.L."/>
            <person name="Kruys A."/>
            <person name="Hutchinson M.I."/>
            <person name="Powell A.J."/>
            <person name="Barry K."/>
            <person name="Miller A.N."/>
            <person name="Grigoriev I.V."/>
            <person name="Debuchy R."/>
            <person name="Gladieux P."/>
            <person name="Thoren M.H."/>
            <person name="Johannesson H."/>
        </authorList>
    </citation>
    <scope>NUCLEOTIDE SEQUENCE</scope>
    <source>
        <strain evidence="2">PSN309</strain>
    </source>
</reference>
<dbReference type="AlphaFoldDB" id="A0AAN6WNV1"/>
<dbReference type="Proteomes" id="UP001302126">
    <property type="component" value="Unassembled WGS sequence"/>
</dbReference>
<evidence type="ECO:0000313" key="2">
    <source>
        <dbReference type="EMBL" id="KAK4185053.1"/>
    </source>
</evidence>
<dbReference type="EMBL" id="MU864463">
    <property type="protein sequence ID" value="KAK4185053.1"/>
    <property type="molecule type" value="Genomic_DNA"/>
</dbReference>
<comment type="caution">
    <text evidence="2">The sequence shown here is derived from an EMBL/GenBank/DDBJ whole genome shotgun (WGS) entry which is preliminary data.</text>
</comment>
<reference evidence="2" key="1">
    <citation type="journal article" date="2023" name="Mol. Phylogenet. Evol.">
        <title>Genome-scale phylogeny and comparative genomics of the fungal order Sordariales.</title>
        <authorList>
            <person name="Hensen N."/>
            <person name="Bonometti L."/>
            <person name="Westerberg I."/>
            <person name="Brannstrom I.O."/>
            <person name="Guillou S."/>
            <person name="Cros-Aarteil S."/>
            <person name="Calhoun S."/>
            <person name="Haridas S."/>
            <person name="Kuo A."/>
            <person name="Mondo S."/>
            <person name="Pangilinan J."/>
            <person name="Riley R."/>
            <person name="LaButti K."/>
            <person name="Andreopoulos B."/>
            <person name="Lipzen A."/>
            <person name="Chen C."/>
            <person name="Yan M."/>
            <person name="Daum C."/>
            <person name="Ng V."/>
            <person name="Clum A."/>
            <person name="Steindorff A."/>
            <person name="Ohm R.A."/>
            <person name="Martin F."/>
            <person name="Silar P."/>
            <person name="Natvig D.O."/>
            <person name="Lalanne C."/>
            <person name="Gautier V."/>
            <person name="Ament-Velasquez S.L."/>
            <person name="Kruys A."/>
            <person name="Hutchinson M.I."/>
            <person name="Powell A.J."/>
            <person name="Barry K."/>
            <person name="Miller A.N."/>
            <person name="Grigoriev I.V."/>
            <person name="Debuchy R."/>
            <person name="Gladieux P."/>
            <person name="Hiltunen Thoren M."/>
            <person name="Johannesson H."/>
        </authorList>
    </citation>
    <scope>NUCLEOTIDE SEQUENCE</scope>
    <source>
        <strain evidence="2">PSN309</strain>
    </source>
</reference>
<sequence>MHSVALTAIIAVMATALFPKAAAQADDYCHFSVASPKFRPKLISNDIRLNNSFLVSTHAGPPYRQLVASTWYDEEYPDLLIPADDESVIFRFNTRLLTLGEVIFVVHQLFTSSPDGRGIRILGCLDLTTKKSFTSRTRCGVRMQKNMLTNSSIRGTFATRLSVSITDTLMLSCMVNQGFMARLGILTVGSQNVLCWPRKIMGISMLYVARRPVCW</sequence>
<keyword evidence="1" id="KW-0732">Signal</keyword>
<feature type="chain" id="PRO_5042975580" evidence="1">
    <location>
        <begin position="24"/>
        <end position="215"/>
    </location>
</feature>
<proteinExistence type="predicted"/>
<evidence type="ECO:0000256" key="1">
    <source>
        <dbReference type="SAM" id="SignalP"/>
    </source>
</evidence>
<feature type="signal peptide" evidence="1">
    <location>
        <begin position="1"/>
        <end position="23"/>
    </location>
</feature>
<protein>
    <submittedName>
        <fullName evidence="2">Uncharacterized protein</fullName>
    </submittedName>
</protein>
<accession>A0AAN6WNV1</accession>
<keyword evidence="3" id="KW-1185">Reference proteome</keyword>
<name>A0AAN6WNV1_9PEZI</name>